<dbReference type="InterPro" id="IPR009739">
    <property type="entry name" value="LprI-like_N"/>
</dbReference>
<evidence type="ECO:0000256" key="1">
    <source>
        <dbReference type="SAM" id="SignalP"/>
    </source>
</evidence>
<keyword evidence="1" id="KW-0732">Signal</keyword>
<feature type="signal peptide" evidence="1">
    <location>
        <begin position="1"/>
        <end position="20"/>
    </location>
</feature>
<proteinExistence type="predicted"/>
<dbReference type="OrthoDB" id="7340239at2"/>
<dbReference type="PANTHER" id="PTHR39176">
    <property type="entry name" value="PERIPLASMIC PROTEIN-RELATED"/>
    <property type="match status" value="1"/>
</dbReference>
<dbReference type="Pfam" id="PF07007">
    <property type="entry name" value="LprI"/>
    <property type="match status" value="1"/>
</dbReference>
<protein>
    <submittedName>
        <fullName evidence="3">Uncharacterized conserved protein YecT, DUF1311 family</fullName>
    </submittedName>
</protein>
<evidence type="ECO:0000313" key="3">
    <source>
        <dbReference type="EMBL" id="SEM79789.1"/>
    </source>
</evidence>
<evidence type="ECO:0000259" key="2">
    <source>
        <dbReference type="Pfam" id="PF07007"/>
    </source>
</evidence>
<dbReference type="Gene3D" id="1.20.1270.180">
    <property type="match status" value="1"/>
</dbReference>
<dbReference type="Proteomes" id="UP000199206">
    <property type="component" value="Unassembled WGS sequence"/>
</dbReference>
<dbReference type="AlphaFoldDB" id="A0A1H8BBI7"/>
<dbReference type="STRING" id="1166340.SAMN05192583_1278"/>
<feature type="chain" id="PRO_5011616944" evidence="1">
    <location>
        <begin position="21"/>
        <end position="122"/>
    </location>
</feature>
<organism evidence="3 4">
    <name type="scientific">Sphingomonas gellani</name>
    <dbReference type="NCBI Taxonomy" id="1166340"/>
    <lineage>
        <taxon>Bacteria</taxon>
        <taxon>Pseudomonadati</taxon>
        <taxon>Pseudomonadota</taxon>
        <taxon>Alphaproteobacteria</taxon>
        <taxon>Sphingomonadales</taxon>
        <taxon>Sphingomonadaceae</taxon>
        <taxon>Sphingomonas</taxon>
    </lineage>
</organism>
<accession>A0A1H8BBI7</accession>
<dbReference type="RefSeq" id="WP_093664595.1">
    <property type="nucleotide sequence ID" value="NZ_FOCF01000002.1"/>
</dbReference>
<sequence>MRVSLTSLALLGAATLTASALTTPALSQTQQTLNAQAGSDYRRADAALNVQYRSAMADARRGGGNAAALLLASQRAWLQFRDSECRRVAQQYEGGSMQPMQYSGCLAQLTRARTRQLKGDPH</sequence>
<keyword evidence="4" id="KW-1185">Reference proteome</keyword>
<dbReference type="PANTHER" id="PTHR39176:SF1">
    <property type="entry name" value="PERIPLASMIC PROTEIN"/>
    <property type="match status" value="1"/>
</dbReference>
<dbReference type="EMBL" id="FOCF01000002">
    <property type="protein sequence ID" value="SEM79789.1"/>
    <property type="molecule type" value="Genomic_DNA"/>
</dbReference>
<evidence type="ECO:0000313" key="4">
    <source>
        <dbReference type="Proteomes" id="UP000199206"/>
    </source>
</evidence>
<feature type="domain" description="Lysozyme inhibitor LprI-like N-terminal" evidence="2">
    <location>
        <begin position="27"/>
        <end position="117"/>
    </location>
</feature>
<name>A0A1H8BBI7_9SPHN</name>
<gene>
    <name evidence="3" type="ORF">SAMN05192583_1278</name>
</gene>
<reference evidence="4" key="1">
    <citation type="submission" date="2016-10" db="EMBL/GenBank/DDBJ databases">
        <authorList>
            <person name="Varghese N."/>
            <person name="Submissions S."/>
        </authorList>
    </citation>
    <scope>NUCLEOTIDE SEQUENCE [LARGE SCALE GENOMIC DNA]</scope>
    <source>
        <strain evidence="4">S6-262</strain>
    </source>
</reference>